<protein>
    <submittedName>
        <fullName evidence="1">Uncharacterized protein</fullName>
    </submittedName>
</protein>
<name>A0AAU7VLX6_9FIRM</name>
<dbReference type="EMBL" id="CP158367">
    <property type="protein sequence ID" value="XBX74942.1"/>
    <property type="molecule type" value="Genomic_DNA"/>
</dbReference>
<dbReference type="AlphaFoldDB" id="A0AAU7VLX6"/>
<sequence length="46" mass="5323">MPKSLHFSLPFTTLDKIEKSYKLFLEILLEDQGIDEAEEAISKILK</sequence>
<evidence type="ECO:0000313" key="1">
    <source>
        <dbReference type="EMBL" id="XBX74942.1"/>
    </source>
</evidence>
<reference evidence="1" key="2">
    <citation type="submission" date="2024-06" db="EMBL/GenBank/DDBJ databases">
        <authorList>
            <person name="Petrova K.O."/>
            <person name="Toshchakov S.V."/>
            <person name="Boltjanskaja Y.V."/>
            <person name="Kevbrin V."/>
        </authorList>
    </citation>
    <scope>NUCLEOTIDE SEQUENCE</scope>
    <source>
        <strain evidence="1">Z-910T</strain>
    </source>
</reference>
<proteinExistence type="predicted"/>
<reference evidence="1" key="1">
    <citation type="journal article" date="2013" name="Extremophiles">
        <title>Proteinivorax tanatarense gen. nov., sp. nov., an anaerobic, haloalkaliphilic, proteolytic bacterium isolated from a decaying algal bloom, and proposal of Proteinivoraceae fam. nov.</title>
        <authorList>
            <person name="Kevbrin V."/>
            <person name="Boltyanskaya Y."/>
            <person name="Zhilina T."/>
            <person name="Kolganova T."/>
            <person name="Lavrentjeva E."/>
            <person name="Kuznetsov B."/>
        </authorList>
    </citation>
    <scope>NUCLEOTIDE SEQUENCE</scope>
    <source>
        <strain evidence="1">Z-910T</strain>
    </source>
</reference>
<accession>A0AAU7VLX6</accession>
<gene>
    <name evidence="1" type="ORF">PRVXT_000020</name>
</gene>
<dbReference type="RefSeq" id="WP_350343689.1">
    <property type="nucleotide sequence ID" value="NZ_CP158367.1"/>
</dbReference>
<organism evidence="1">
    <name type="scientific">Proteinivorax tanatarense</name>
    <dbReference type="NCBI Taxonomy" id="1260629"/>
    <lineage>
        <taxon>Bacteria</taxon>
        <taxon>Bacillati</taxon>
        <taxon>Bacillota</taxon>
        <taxon>Clostridia</taxon>
        <taxon>Eubacteriales</taxon>
        <taxon>Proteinivoracaceae</taxon>
        <taxon>Proteinivorax</taxon>
    </lineage>
</organism>